<dbReference type="AlphaFoldDB" id="A0A2J6QMV8"/>
<keyword evidence="2" id="KW-1185">Reference proteome</keyword>
<protein>
    <submittedName>
        <fullName evidence="1">Uncharacterized protein</fullName>
    </submittedName>
</protein>
<accession>A0A2J6QMV8</accession>
<evidence type="ECO:0000313" key="1">
    <source>
        <dbReference type="EMBL" id="PMD27613.1"/>
    </source>
</evidence>
<organism evidence="1 2">
    <name type="scientific">Hyaloscypha hepaticicola</name>
    <dbReference type="NCBI Taxonomy" id="2082293"/>
    <lineage>
        <taxon>Eukaryota</taxon>
        <taxon>Fungi</taxon>
        <taxon>Dikarya</taxon>
        <taxon>Ascomycota</taxon>
        <taxon>Pezizomycotina</taxon>
        <taxon>Leotiomycetes</taxon>
        <taxon>Helotiales</taxon>
        <taxon>Hyaloscyphaceae</taxon>
        <taxon>Hyaloscypha</taxon>
    </lineage>
</organism>
<dbReference type="Proteomes" id="UP000235672">
    <property type="component" value="Unassembled WGS sequence"/>
</dbReference>
<reference evidence="1 2" key="1">
    <citation type="submission" date="2016-05" db="EMBL/GenBank/DDBJ databases">
        <title>A degradative enzymes factory behind the ericoid mycorrhizal symbiosis.</title>
        <authorList>
            <consortium name="DOE Joint Genome Institute"/>
            <person name="Martino E."/>
            <person name="Morin E."/>
            <person name="Grelet G."/>
            <person name="Kuo A."/>
            <person name="Kohler A."/>
            <person name="Daghino S."/>
            <person name="Barry K."/>
            <person name="Choi C."/>
            <person name="Cichocki N."/>
            <person name="Clum A."/>
            <person name="Copeland A."/>
            <person name="Hainaut M."/>
            <person name="Haridas S."/>
            <person name="Labutti K."/>
            <person name="Lindquist E."/>
            <person name="Lipzen A."/>
            <person name="Khouja H.-R."/>
            <person name="Murat C."/>
            <person name="Ohm R."/>
            <person name="Olson A."/>
            <person name="Spatafora J."/>
            <person name="Veneault-Fourrey C."/>
            <person name="Henrissat B."/>
            <person name="Grigoriev I."/>
            <person name="Martin F."/>
            <person name="Perotto S."/>
        </authorList>
    </citation>
    <scope>NUCLEOTIDE SEQUENCE [LARGE SCALE GENOMIC DNA]</scope>
    <source>
        <strain evidence="1 2">UAMH 7357</strain>
    </source>
</reference>
<name>A0A2J6QMV8_9HELO</name>
<proteinExistence type="predicted"/>
<gene>
    <name evidence="1" type="ORF">NA56DRAFT_140811</name>
</gene>
<evidence type="ECO:0000313" key="2">
    <source>
        <dbReference type="Proteomes" id="UP000235672"/>
    </source>
</evidence>
<sequence length="237" mass="26802">MKLTEIVQMKAIRCDNDCRELRRGRELEQRRKKEMANSGKFVDDTRANLVGRRMCQGPPRTVRCGTSRYLGFPRGRKELDSGHHFPPFPFLTAHPSITRLRWTGLDCARGERADHESSAGLPLDNSTHSLVALRGCDVSTCCTQRISKGNDAPRVTHRPLNQPDPVRICIEVPTIGSVVARAGRVQVGARWSFARRFVTRLRGLKSNRTYKSGLYHSFCTPPLVPPRFNHDETRARG</sequence>
<dbReference type="EMBL" id="KZ613465">
    <property type="protein sequence ID" value="PMD27613.1"/>
    <property type="molecule type" value="Genomic_DNA"/>
</dbReference>